<evidence type="ECO:0000313" key="1">
    <source>
        <dbReference type="EMBL" id="GCB28894.1"/>
    </source>
</evidence>
<evidence type="ECO:0000313" key="2">
    <source>
        <dbReference type="Proteomes" id="UP000287361"/>
    </source>
</evidence>
<dbReference type="AlphaFoldDB" id="A0A401LBP5"/>
<sequence>MGILDAKNKVIAGDYIGGKIMHSGGKVVLSINLGNMIILNKKMVAAHKIESEVKGNHKISVSFADGRKSLLELDDALCTALLAQLF</sequence>
<comment type="caution">
    <text evidence="1">The sequence shown here is derived from an EMBL/GenBank/DDBJ whole genome shotgun (WGS) entry which is preliminary data.</text>
</comment>
<dbReference type="OrthoDB" id="2629040at2"/>
<dbReference type="Proteomes" id="UP000287361">
    <property type="component" value="Unassembled WGS sequence"/>
</dbReference>
<gene>
    <name evidence="1" type="ORF">KGMB03357_05550</name>
</gene>
<name>A0A401LBP5_9FIRM</name>
<protein>
    <submittedName>
        <fullName evidence="1">Uncharacterized protein</fullName>
    </submittedName>
</protein>
<proteinExistence type="predicted"/>
<keyword evidence="2" id="KW-1185">Reference proteome</keyword>
<dbReference type="EMBL" id="BHVZ01000001">
    <property type="protein sequence ID" value="GCB28894.1"/>
    <property type="molecule type" value="Genomic_DNA"/>
</dbReference>
<reference evidence="1 2" key="1">
    <citation type="submission" date="2018-10" db="EMBL/GenBank/DDBJ databases">
        <title>Draft Genome Sequence of Anaerotignum sp. KCTC 15736.</title>
        <authorList>
            <person name="Choi S.H."/>
            <person name="Kim J.S."/>
            <person name="Kang S.W."/>
            <person name="Lee J.S."/>
            <person name="Park S.H."/>
        </authorList>
    </citation>
    <scope>NUCLEOTIDE SEQUENCE [LARGE SCALE GENOMIC DNA]</scope>
    <source>
        <strain evidence="1 2">KCTC 15736</strain>
    </source>
</reference>
<accession>A0A401LBP5</accession>
<organism evidence="1 2">
    <name type="scientific">Anaerotignum faecicola</name>
    <dbReference type="NCBI Taxonomy" id="2358141"/>
    <lineage>
        <taxon>Bacteria</taxon>
        <taxon>Bacillati</taxon>
        <taxon>Bacillota</taxon>
        <taxon>Clostridia</taxon>
        <taxon>Lachnospirales</taxon>
        <taxon>Anaerotignaceae</taxon>
        <taxon>Anaerotignum</taxon>
    </lineage>
</organism>